<accession>A0A0D7K4F2</accession>
<dbReference type="STRING" id="80878.RP29_19540"/>
<dbReference type="PATRIC" id="fig|80878.5.peg.4285"/>
<proteinExistence type="predicted"/>
<evidence type="ECO:0000313" key="7">
    <source>
        <dbReference type="Proteomes" id="UP000032566"/>
    </source>
</evidence>
<dbReference type="EMBL" id="JXYQ01000090">
    <property type="protein sequence ID" value="KJA08884.1"/>
    <property type="molecule type" value="Genomic_DNA"/>
</dbReference>
<dbReference type="OrthoDB" id="8558006at2"/>
<feature type="transmembrane region" description="Helical" evidence="4">
    <location>
        <begin position="284"/>
        <end position="302"/>
    </location>
</feature>
<dbReference type="PANTHER" id="PTHR23534">
    <property type="entry name" value="MFS PERMEASE"/>
    <property type="match status" value="1"/>
</dbReference>
<dbReference type="GO" id="GO:0022857">
    <property type="term" value="F:transmembrane transporter activity"/>
    <property type="evidence" value="ECO:0007669"/>
    <property type="project" value="InterPro"/>
</dbReference>
<feature type="transmembrane region" description="Helical" evidence="4">
    <location>
        <begin position="163"/>
        <end position="181"/>
    </location>
</feature>
<dbReference type="PROSITE" id="PS50850">
    <property type="entry name" value="MFS"/>
    <property type="match status" value="1"/>
</dbReference>
<dbReference type="AlphaFoldDB" id="A0A0D7K4F2"/>
<feature type="transmembrane region" description="Helical" evidence="4">
    <location>
        <begin position="132"/>
        <end position="151"/>
    </location>
</feature>
<dbReference type="InterPro" id="IPR020846">
    <property type="entry name" value="MFS_dom"/>
</dbReference>
<keyword evidence="1 4" id="KW-0812">Transmembrane</keyword>
<feature type="domain" description="Major facilitator superfamily (MFS) profile" evidence="5">
    <location>
        <begin position="218"/>
        <end position="401"/>
    </location>
</feature>
<feature type="transmembrane region" description="Helical" evidence="4">
    <location>
        <begin position="71"/>
        <end position="90"/>
    </location>
</feature>
<feature type="transmembrane region" description="Helical" evidence="4">
    <location>
        <begin position="370"/>
        <end position="391"/>
    </location>
</feature>
<evidence type="ECO:0000259" key="5">
    <source>
        <dbReference type="PROSITE" id="PS50850"/>
    </source>
</evidence>
<comment type="caution">
    <text evidence="6">The sequence shown here is derived from an EMBL/GenBank/DDBJ whole genome shotgun (WGS) entry which is preliminary data.</text>
</comment>
<gene>
    <name evidence="6" type="ORF">RP29_19540</name>
</gene>
<feature type="transmembrane region" description="Helical" evidence="4">
    <location>
        <begin position="42"/>
        <end position="64"/>
    </location>
</feature>
<dbReference type="Proteomes" id="UP000032566">
    <property type="component" value="Unassembled WGS sequence"/>
</dbReference>
<feature type="transmembrane region" description="Helical" evidence="4">
    <location>
        <begin position="96"/>
        <end position="120"/>
    </location>
</feature>
<evidence type="ECO:0000256" key="3">
    <source>
        <dbReference type="ARBA" id="ARBA00023136"/>
    </source>
</evidence>
<keyword evidence="7" id="KW-1185">Reference proteome</keyword>
<dbReference type="Gene3D" id="1.20.1250.20">
    <property type="entry name" value="MFS general substrate transporter like domains"/>
    <property type="match status" value="1"/>
</dbReference>
<dbReference type="InterPro" id="IPR011701">
    <property type="entry name" value="MFS"/>
</dbReference>
<feature type="transmembrane region" description="Helical" evidence="4">
    <location>
        <begin position="345"/>
        <end position="364"/>
    </location>
</feature>
<keyword evidence="3 4" id="KW-0472">Membrane</keyword>
<dbReference type="Pfam" id="PF07690">
    <property type="entry name" value="MFS_1"/>
    <property type="match status" value="2"/>
</dbReference>
<dbReference type="SUPFAM" id="SSF103473">
    <property type="entry name" value="MFS general substrate transporter"/>
    <property type="match status" value="1"/>
</dbReference>
<name>A0A0D7K4F2_9BURK</name>
<evidence type="ECO:0000256" key="4">
    <source>
        <dbReference type="SAM" id="Phobius"/>
    </source>
</evidence>
<protein>
    <submittedName>
        <fullName evidence="6">MFS transporter</fullName>
    </submittedName>
</protein>
<reference evidence="6 7" key="1">
    <citation type="submission" date="2014-12" db="EMBL/GenBank/DDBJ databases">
        <title>Isolation of bacteria from lake water.</title>
        <authorList>
            <person name="Sheng K.-Y."/>
            <person name="Chin P.-S."/>
            <person name="Chan K.-G."/>
            <person name="Tan G.S."/>
        </authorList>
    </citation>
    <scope>NUCLEOTIDE SEQUENCE [LARGE SCALE GENOMIC DNA]</scope>
    <source>
        <strain evidence="6 7">KY4</strain>
    </source>
</reference>
<feature type="transmembrane region" description="Helical" evidence="4">
    <location>
        <begin position="219"/>
        <end position="238"/>
    </location>
</feature>
<keyword evidence="2 4" id="KW-1133">Transmembrane helix</keyword>
<feature type="transmembrane region" description="Helical" evidence="4">
    <location>
        <begin position="308"/>
        <end position="333"/>
    </location>
</feature>
<evidence type="ECO:0000313" key="6">
    <source>
        <dbReference type="EMBL" id="KJA08884.1"/>
    </source>
</evidence>
<evidence type="ECO:0000256" key="1">
    <source>
        <dbReference type="ARBA" id="ARBA00022692"/>
    </source>
</evidence>
<organism evidence="6 7">
    <name type="scientific">Acidovorax temperans</name>
    <dbReference type="NCBI Taxonomy" id="80878"/>
    <lineage>
        <taxon>Bacteria</taxon>
        <taxon>Pseudomonadati</taxon>
        <taxon>Pseudomonadota</taxon>
        <taxon>Betaproteobacteria</taxon>
        <taxon>Burkholderiales</taxon>
        <taxon>Comamonadaceae</taxon>
        <taxon>Acidovorax</taxon>
    </lineage>
</organism>
<feature type="transmembrane region" description="Helical" evidence="4">
    <location>
        <begin position="258"/>
        <end position="277"/>
    </location>
</feature>
<dbReference type="PANTHER" id="PTHR23534:SF1">
    <property type="entry name" value="MAJOR FACILITATOR SUPERFAMILY PROTEIN"/>
    <property type="match status" value="1"/>
</dbReference>
<feature type="transmembrane region" description="Helical" evidence="4">
    <location>
        <begin position="12"/>
        <end position="36"/>
    </location>
</feature>
<dbReference type="RefSeq" id="WP_044402779.1">
    <property type="nucleotide sequence ID" value="NZ_JXYQ01000090.1"/>
</dbReference>
<evidence type="ECO:0000256" key="2">
    <source>
        <dbReference type="ARBA" id="ARBA00022989"/>
    </source>
</evidence>
<sequence length="401" mass="41570">MTLHPSVLRLAIAQALSGANTTVVYATAAIIGHLLAPRPGMATLPISVFVIGMALSTLPVGAVARKHGRHAAFFLGNGCGVVSGLLASLALVQASFVLFCLAMLFGGAYAAVVLTFRFAAAECVPVADKPRALSLVLAGGVFAGVLGPQLVTATMNQWPPHAYAATYLCAAAVSVLSALVLRGVRFAGSPAVPATAGAAPSVLPITSRPIREVVRQPRFVVAMLCGVVSYMLMNFMMTSAPLAMELCGLPREYSNYGIELHVVAMYLPSFFTGRLMARFGETPIVLAGLALTAAAALVGMSGQTVAHFWWALALLGVGWNFGFLGASAMVLQCHTPQEGPRVQSINDFVVFGTMVIGSFASGSLLSAYGWSTVAALTLPPVVVAAAALLWIGRVRQAQPSA</sequence>
<dbReference type="InterPro" id="IPR036259">
    <property type="entry name" value="MFS_trans_sf"/>
</dbReference>